<dbReference type="NCBIfam" id="TIGR03618">
    <property type="entry name" value="Rv1155_F420"/>
    <property type="match status" value="1"/>
</dbReference>
<protein>
    <submittedName>
        <fullName evidence="3">TIGR03618 family F420-dependent PPOX class oxidoreductase</fullName>
    </submittedName>
</protein>
<dbReference type="InterPro" id="IPR052019">
    <property type="entry name" value="F420H2_bilvrd_red/Heme_oxyg"/>
</dbReference>
<gene>
    <name evidence="3" type="ORF">HXX08_02790</name>
    <name evidence="4" type="ORF">OZ401_002477</name>
</gene>
<evidence type="ECO:0000313" key="5">
    <source>
        <dbReference type="Proteomes" id="UP000521676"/>
    </source>
</evidence>
<dbReference type="Gene3D" id="2.30.110.10">
    <property type="entry name" value="Electron Transport, Fmn-binding Protein, Chain A"/>
    <property type="match status" value="1"/>
</dbReference>
<dbReference type="InterPro" id="IPR012349">
    <property type="entry name" value="Split_barrel_FMN-bd"/>
</dbReference>
<evidence type="ECO:0000313" key="4">
    <source>
        <dbReference type="EMBL" id="WJW66665.1"/>
    </source>
</evidence>
<dbReference type="Proteomes" id="UP000521676">
    <property type="component" value="Unassembled WGS sequence"/>
</dbReference>
<dbReference type="SUPFAM" id="SSF50475">
    <property type="entry name" value="FMN-binding split barrel"/>
    <property type="match status" value="1"/>
</dbReference>
<keyword evidence="1" id="KW-0560">Oxidoreductase</keyword>
<reference evidence="4" key="2">
    <citation type="journal article" date="2024" name="Nature">
        <title>Anoxygenic phototroph of the Chloroflexota uses a type I reaction centre.</title>
        <authorList>
            <person name="Tsuji J.M."/>
            <person name="Shaw N.A."/>
            <person name="Nagashima S."/>
            <person name="Venkiteswaran J.J."/>
            <person name="Schiff S.L."/>
            <person name="Watanabe T."/>
            <person name="Fukui M."/>
            <person name="Hanada S."/>
            <person name="Tank M."/>
            <person name="Neufeld J.D."/>
        </authorList>
    </citation>
    <scope>NUCLEOTIDE SEQUENCE</scope>
    <source>
        <strain evidence="4">L227-S17</strain>
    </source>
</reference>
<dbReference type="GO" id="GO:0005829">
    <property type="term" value="C:cytosol"/>
    <property type="evidence" value="ECO:0007669"/>
    <property type="project" value="TreeGrafter"/>
</dbReference>
<name>A0A8T7LX59_9CHLR</name>
<sequence>MSIFSAEQRKLFEGPNFVNVATISMDGTPRTTAIWVDIDGDDILLNGARSRKWISNLRNNPNIALSIFDVTMPYHQINVQGEVMEITEEGAEEHIDKLSQKYFGRDYPDHNPNDPRTIVRVKVKKFKSTGV</sequence>
<dbReference type="AlphaFoldDB" id="A0A8T7LX59"/>
<feature type="domain" description="Pyridoxamine 5'-phosphate oxidase N-terminal" evidence="2">
    <location>
        <begin position="5"/>
        <end position="127"/>
    </location>
</feature>
<evidence type="ECO:0000313" key="6">
    <source>
        <dbReference type="Proteomes" id="UP001431572"/>
    </source>
</evidence>
<accession>A0A8T7LX59</accession>
<dbReference type="GO" id="GO:0016627">
    <property type="term" value="F:oxidoreductase activity, acting on the CH-CH group of donors"/>
    <property type="evidence" value="ECO:0007669"/>
    <property type="project" value="TreeGrafter"/>
</dbReference>
<dbReference type="RefSeq" id="WP_341468558.1">
    <property type="nucleotide sequence ID" value="NZ_CP128399.1"/>
</dbReference>
<dbReference type="EMBL" id="JACATZ010000001">
    <property type="protein sequence ID" value="NWJ44782.1"/>
    <property type="molecule type" value="Genomic_DNA"/>
</dbReference>
<evidence type="ECO:0000259" key="2">
    <source>
        <dbReference type="Pfam" id="PF01243"/>
    </source>
</evidence>
<evidence type="ECO:0000313" key="3">
    <source>
        <dbReference type="EMBL" id="NWJ44782.1"/>
    </source>
</evidence>
<dbReference type="InterPro" id="IPR011576">
    <property type="entry name" value="Pyridox_Oxase_N"/>
</dbReference>
<dbReference type="InterPro" id="IPR019920">
    <property type="entry name" value="F420-binding_dom_put"/>
</dbReference>
<dbReference type="PANTHER" id="PTHR35176:SF6">
    <property type="entry name" value="HEME OXYGENASE HI_0854-RELATED"/>
    <property type="match status" value="1"/>
</dbReference>
<keyword evidence="6" id="KW-1185">Reference proteome</keyword>
<dbReference type="Pfam" id="PF01243">
    <property type="entry name" value="PNPOx_N"/>
    <property type="match status" value="1"/>
</dbReference>
<dbReference type="PANTHER" id="PTHR35176">
    <property type="entry name" value="HEME OXYGENASE HI_0854-RELATED"/>
    <property type="match status" value="1"/>
</dbReference>
<dbReference type="Proteomes" id="UP001431572">
    <property type="component" value="Chromosome 1"/>
</dbReference>
<organism evidence="3 5">
    <name type="scientific">Candidatus Chlorohelix allophototropha</name>
    <dbReference type="NCBI Taxonomy" id="3003348"/>
    <lineage>
        <taxon>Bacteria</taxon>
        <taxon>Bacillati</taxon>
        <taxon>Chloroflexota</taxon>
        <taxon>Chloroflexia</taxon>
        <taxon>Candidatus Chloroheliales</taxon>
        <taxon>Candidatus Chloroheliaceae</taxon>
        <taxon>Candidatus Chlorohelix</taxon>
    </lineage>
</organism>
<evidence type="ECO:0000256" key="1">
    <source>
        <dbReference type="ARBA" id="ARBA00023002"/>
    </source>
</evidence>
<dbReference type="EMBL" id="CP128399">
    <property type="protein sequence ID" value="WJW66665.1"/>
    <property type="molecule type" value="Genomic_DNA"/>
</dbReference>
<reference evidence="3 5" key="1">
    <citation type="submission" date="2020-06" db="EMBL/GenBank/DDBJ databases">
        <title>Anoxygenic phototrophic Chloroflexota member uses a Type I reaction center.</title>
        <authorList>
            <person name="Tsuji J.M."/>
            <person name="Shaw N.A."/>
            <person name="Nagashima S."/>
            <person name="Venkiteswaran J."/>
            <person name="Schiff S.L."/>
            <person name="Hanada S."/>
            <person name="Tank M."/>
            <person name="Neufeld J.D."/>
        </authorList>
    </citation>
    <scope>NUCLEOTIDE SEQUENCE [LARGE SCALE GENOMIC DNA]</scope>
    <source>
        <strain evidence="3">L227-S17</strain>
    </source>
</reference>
<proteinExistence type="predicted"/>
<dbReference type="GO" id="GO:0070967">
    <property type="term" value="F:coenzyme F420 binding"/>
    <property type="evidence" value="ECO:0007669"/>
    <property type="project" value="TreeGrafter"/>
</dbReference>